<feature type="domain" description="CzcB-like barrel-sandwich hybrid" evidence="6">
    <location>
        <begin position="65"/>
        <end position="190"/>
    </location>
</feature>
<dbReference type="AlphaFoldDB" id="A0A4S2HC08"/>
<keyword evidence="2" id="KW-0175">Coiled coil</keyword>
<dbReference type="Gene3D" id="1.10.287.470">
    <property type="entry name" value="Helix hairpin bin"/>
    <property type="match status" value="1"/>
</dbReference>
<evidence type="ECO:0000256" key="3">
    <source>
        <dbReference type="SAM" id="MobiDB-lite"/>
    </source>
</evidence>
<dbReference type="OrthoDB" id="9806939at2"/>
<feature type="domain" description="YknX-like C-terminal permuted SH3-like" evidence="7">
    <location>
        <begin position="278"/>
        <end position="343"/>
    </location>
</feature>
<dbReference type="InterPro" id="IPR058637">
    <property type="entry name" value="YknX-like_C"/>
</dbReference>
<name>A0A4S2HC08_9PROT</name>
<dbReference type="Gene3D" id="2.40.420.20">
    <property type="match status" value="1"/>
</dbReference>
<dbReference type="PANTHER" id="PTHR30469">
    <property type="entry name" value="MULTIDRUG RESISTANCE PROTEIN MDTA"/>
    <property type="match status" value="1"/>
</dbReference>
<dbReference type="GO" id="GO:1990281">
    <property type="term" value="C:efflux pump complex"/>
    <property type="evidence" value="ECO:0007669"/>
    <property type="project" value="TreeGrafter"/>
</dbReference>
<dbReference type="Gene3D" id="2.40.50.100">
    <property type="match status" value="1"/>
</dbReference>
<dbReference type="FunFam" id="2.40.30.170:FF:000010">
    <property type="entry name" value="Efflux RND transporter periplasmic adaptor subunit"/>
    <property type="match status" value="1"/>
</dbReference>
<dbReference type="PANTHER" id="PTHR30469:SF11">
    <property type="entry name" value="BLL4320 PROTEIN"/>
    <property type="match status" value="1"/>
</dbReference>
<dbReference type="PROSITE" id="PS51257">
    <property type="entry name" value="PROKAR_LIPOPROTEIN"/>
    <property type="match status" value="1"/>
</dbReference>
<evidence type="ECO:0000259" key="5">
    <source>
        <dbReference type="Pfam" id="PF25954"/>
    </source>
</evidence>
<dbReference type="InterPro" id="IPR006143">
    <property type="entry name" value="RND_pump_MFP"/>
</dbReference>
<evidence type="ECO:0000313" key="8">
    <source>
        <dbReference type="EMBL" id="TGY93218.1"/>
    </source>
</evidence>
<comment type="caution">
    <text evidence="8">The sequence shown here is derived from an EMBL/GenBank/DDBJ whole genome shotgun (WGS) entry which is preliminary data.</text>
</comment>
<sequence>MVYRAGPKQLVRLALLGLFAGLTACAEEEPAAREPEDVRIVPHEIGYRQEDRRIEVVGSARARQSAIIYPETSGEVTRVAFEAGDYVEEGETLAELDSEEEQLAVRLARVAVAQAEQLLERYERIEGTGAVSAAQIDQARTALDSARIELEQAQLALRKRTVRAPFSGHVGLTDIDAGVRITSTTVITRLDDRSVLTVDFAVPEEVYSQISISDTVQARPFSGPDRSIEAEIRAIDSQIDPVQRTFAVRAAIPNTDDLLRPGMSFRVGFSIPGQSYPAIPEAAILWGGEGSYVWAVRDGQAHRVPVTIVSREQGYVLVRGELEEGSLIVDQGVQKVREGTPVTPVSDDGSPALNATGEASQ</sequence>
<evidence type="ECO:0000259" key="7">
    <source>
        <dbReference type="Pfam" id="PF25989"/>
    </source>
</evidence>
<protein>
    <submittedName>
        <fullName evidence="8">Efflux RND transporter periplasmic adaptor subunit</fullName>
    </submittedName>
</protein>
<dbReference type="GO" id="GO:0015562">
    <property type="term" value="F:efflux transmembrane transporter activity"/>
    <property type="evidence" value="ECO:0007669"/>
    <property type="project" value="TreeGrafter"/>
</dbReference>
<gene>
    <name evidence="8" type="ORF">E5162_09175</name>
</gene>
<keyword evidence="9" id="KW-1185">Reference proteome</keyword>
<dbReference type="SUPFAM" id="SSF111369">
    <property type="entry name" value="HlyD-like secretion proteins"/>
    <property type="match status" value="1"/>
</dbReference>
<feature type="region of interest" description="Disordered" evidence="3">
    <location>
        <begin position="339"/>
        <end position="361"/>
    </location>
</feature>
<feature type="chain" id="PRO_5020641242" evidence="4">
    <location>
        <begin position="27"/>
        <end position="361"/>
    </location>
</feature>
<evidence type="ECO:0000256" key="4">
    <source>
        <dbReference type="SAM" id="SignalP"/>
    </source>
</evidence>
<dbReference type="NCBIfam" id="TIGR01730">
    <property type="entry name" value="RND_mfp"/>
    <property type="match status" value="1"/>
</dbReference>
<dbReference type="InterPro" id="IPR058792">
    <property type="entry name" value="Beta-barrel_RND_2"/>
</dbReference>
<dbReference type="InterPro" id="IPR058647">
    <property type="entry name" value="BSH_CzcB-like"/>
</dbReference>
<proteinExistence type="inferred from homology"/>
<keyword evidence="4" id="KW-0732">Signal</keyword>
<organism evidence="8 9">
    <name type="scientific">Marinicauda pacifica</name>
    <dbReference type="NCBI Taxonomy" id="1133559"/>
    <lineage>
        <taxon>Bacteria</taxon>
        <taxon>Pseudomonadati</taxon>
        <taxon>Pseudomonadota</taxon>
        <taxon>Alphaproteobacteria</taxon>
        <taxon>Maricaulales</taxon>
        <taxon>Maricaulaceae</taxon>
        <taxon>Marinicauda</taxon>
    </lineage>
</organism>
<dbReference type="EMBL" id="SRXV01000002">
    <property type="protein sequence ID" value="TGY93218.1"/>
    <property type="molecule type" value="Genomic_DNA"/>
</dbReference>
<dbReference type="Proteomes" id="UP000305451">
    <property type="component" value="Unassembled WGS sequence"/>
</dbReference>
<dbReference type="Pfam" id="PF25954">
    <property type="entry name" value="Beta-barrel_RND_2"/>
    <property type="match status" value="1"/>
</dbReference>
<feature type="domain" description="CusB-like beta-barrel" evidence="5">
    <location>
        <begin position="198"/>
        <end position="269"/>
    </location>
</feature>
<comment type="similarity">
    <text evidence="1">Belongs to the membrane fusion protein (MFP) (TC 8.A.1) family.</text>
</comment>
<dbReference type="Pfam" id="PF25973">
    <property type="entry name" value="BSH_CzcB"/>
    <property type="match status" value="1"/>
</dbReference>
<reference evidence="8 9" key="1">
    <citation type="journal article" date="2013" name="Int. J. Syst. Evol. Microbiol.">
        <title>Marinicauda pacifica gen. nov., sp. nov., a prosthecate alphaproteobacterium of the family Hyphomonadaceae isolated from deep seawater.</title>
        <authorList>
            <person name="Zhang X.Y."/>
            <person name="Li G.W."/>
            <person name="Wang C.S."/>
            <person name="Zhang Y.J."/>
            <person name="Xu X.W."/>
            <person name="Li H."/>
            <person name="Liu A."/>
            <person name="Liu C."/>
            <person name="Xie B.B."/>
            <person name="Qin Q.L."/>
            <person name="Xu Z."/>
            <person name="Chen X.L."/>
            <person name="Zhou B.C."/>
            <person name="Zhang Y.Z."/>
        </authorList>
    </citation>
    <scope>NUCLEOTIDE SEQUENCE [LARGE SCALE GENOMIC DNA]</scope>
    <source>
        <strain evidence="8 9">P-1 km-3</strain>
    </source>
</reference>
<dbReference type="RefSeq" id="WP_135944936.1">
    <property type="nucleotide sequence ID" value="NZ_BMEI01000002.1"/>
</dbReference>
<dbReference type="Pfam" id="PF25989">
    <property type="entry name" value="YknX_C"/>
    <property type="match status" value="1"/>
</dbReference>
<evidence type="ECO:0000256" key="2">
    <source>
        <dbReference type="SAM" id="Coils"/>
    </source>
</evidence>
<evidence type="ECO:0000256" key="1">
    <source>
        <dbReference type="ARBA" id="ARBA00009477"/>
    </source>
</evidence>
<accession>A0A4S2HC08</accession>
<feature type="signal peptide" evidence="4">
    <location>
        <begin position="1"/>
        <end position="26"/>
    </location>
</feature>
<evidence type="ECO:0000259" key="6">
    <source>
        <dbReference type="Pfam" id="PF25973"/>
    </source>
</evidence>
<dbReference type="Gene3D" id="2.40.30.170">
    <property type="match status" value="1"/>
</dbReference>
<feature type="coiled-coil region" evidence="2">
    <location>
        <begin position="105"/>
        <end position="156"/>
    </location>
</feature>
<evidence type="ECO:0000313" key="9">
    <source>
        <dbReference type="Proteomes" id="UP000305451"/>
    </source>
</evidence>